<evidence type="ECO:0000256" key="2">
    <source>
        <dbReference type="ARBA" id="ARBA00004728"/>
    </source>
</evidence>
<evidence type="ECO:0000313" key="11">
    <source>
        <dbReference type="Proteomes" id="UP000245207"/>
    </source>
</evidence>
<comment type="caution">
    <text evidence="10">The sequence shown here is derived from an EMBL/GenBank/DDBJ whole genome shotgun (WGS) entry which is preliminary data.</text>
</comment>
<feature type="transmembrane region" description="Helical" evidence="8">
    <location>
        <begin position="6"/>
        <end position="34"/>
    </location>
</feature>
<keyword evidence="11" id="KW-1185">Reference proteome</keyword>
<dbReference type="EC" id="2.3.1.51" evidence="5"/>
<dbReference type="PANTHER" id="PTHR10983">
    <property type="entry name" value="1-ACYLGLYCEROL-3-PHOSPHATE ACYLTRANSFERASE-RELATED"/>
    <property type="match status" value="1"/>
</dbReference>
<keyword evidence="8" id="KW-0812">Transmembrane</keyword>
<name>A0A2U1PA21_ARTAN</name>
<keyword evidence="8" id="KW-0472">Membrane</keyword>
<evidence type="ECO:0000256" key="7">
    <source>
        <dbReference type="ARBA" id="ARBA00023315"/>
    </source>
</evidence>
<feature type="transmembrane region" description="Helical" evidence="8">
    <location>
        <begin position="304"/>
        <end position="325"/>
    </location>
</feature>
<dbReference type="GO" id="GO:0003841">
    <property type="term" value="F:1-acylglycerol-3-phosphate O-acyltransferase activity"/>
    <property type="evidence" value="ECO:0007669"/>
    <property type="project" value="UniProtKB-EC"/>
</dbReference>
<dbReference type="UniPathway" id="UPA00557">
    <property type="reaction ID" value="UER00613"/>
</dbReference>
<comment type="pathway">
    <text evidence="2">Phospholipid metabolism; CDP-diacylglycerol biosynthesis; CDP-diacylglycerol from sn-glycerol 3-phosphate: step 2/3.</text>
</comment>
<evidence type="ECO:0000256" key="8">
    <source>
        <dbReference type="SAM" id="Phobius"/>
    </source>
</evidence>
<dbReference type="Proteomes" id="UP000245207">
    <property type="component" value="Unassembled WGS sequence"/>
</dbReference>
<reference evidence="10 11" key="1">
    <citation type="journal article" date="2018" name="Mol. Plant">
        <title>The genome of Artemisia annua provides insight into the evolution of Asteraceae family and artemisinin biosynthesis.</title>
        <authorList>
            <person name="Shen Q."/>
            <person name="Zhang L."/>
            <person name="Liao Z."/>
            <person name="Wang S."/>
            <person name="Yan T."/>
            <person name="Shi P."/>
            <person name="Liu M."/>
            <person name="Fu X."/>
            <person name="Pan Q."/>
            <person name="Wang Y."/>
            <person name="Lv Z."/>
            <person name="Lu X."/>
            <person name="Zhang F."/>
            <person name="Jiang W."/>
            <person name="Ma Y."/>
            <person name="Chen M."/>
            <person name="Hao X."/>
            <person name="Li L."/>
            <person name="Tang Y."/>
            <person name="Lv G."/>
            <person name="Zhou Y."/>
            <person name="Sun X."/>
            <person name="Brodelius P.E."/>
            <person name="Rose J.K.C."/>
            <person name="Tang K."/>
        </authorList>
    </citation>
    <scope>NUCLEOTIDE SEQUENCE [LARGE SCALE GENOMIC DNA]</scope>
    <source>
        <strain evidence="11">cv. Huhao1</strain>
        <tissue evidence="10">Leaf</tissue>
    </source>
</reference>
<proteinExistence type="inferred from homology"/>
<dbReference type="GO" id="GO:0012505">
    <property type="term" value="C:endomembrane system"/>
    <property type="evidence" value="ECO:0007669"/>
    <property type="project" value="TreeGrafter"/>
</dbReference>
<evidence type="ECO:0000259" key="9">
    <source>
        <dbReference type="SMART" id="SM00563"/>
    </source>
</evidence>
<keyword evidence="8" id="KW-1133">Transmembrane helix</keyword>
<protein>
    <recommendedName>
        <fullName evidence="5">1-acylglycerol-3-phosphate O-acyltransferase</fullName>
        <ecNumber evidence="5">2.3.1.51</ecNumber>
    </recommendedName>
</protein>
<comment type="pathway">
    <text evidence="3">Lipid metabolism.</text>
</comment>
<comment type="catalytic activity">
    <reaction evidence="1">
        <text>a 1-acyl-sn-glycero-3-phosphate + an acyl-CoA = a 1,2-diacyl-sn-glycero-3-phosphate + CoA</text>
        <dbReference type="Rhea" id="RHEA:19709"/>
        <dbReference type="ChEBI" id="CHEBI:57287"/>
        <dbReference type="ChEBI" id="CHEBI:57970"/>
        <dbReference type="ChEBI" id="CHEBI:58342"/>
        <dbReference type="ChEBI" id="CHEBI:58608"/>
        <dbReference type="EC" id="2.3.1.51"/>
    </reaction>
</comment>
<keyword evidence="6 10" id="KW-0808">Transferase</keyword>
<evidence type="ECO:0000256" key="6">
    <source>
        <dbReference type="ARBA" id="ARBA00022679"/>
    </source>
</evidence>
<keyword evidence="7 10" id="KW-0012">Acyltransferase</keyword>
<dbReference type="GO" id="GO:0016024">
    <property type="term" value="P:CDP-diacylglycerol biosynthetic process"/>
    <property type="evidence" value="ECO:0007669"/>
    <property type="project" value="UniProtKB-UniPathway"/>
</dbReference>
<dbReference type="SMART" id="SM00563">
    <property type="entry name" value="PlsC"/>
    <property type="match status" value="1"/>
</dbReference>
<evidence type="ECO:0000256" key="5">
    <source>
        <dbReference type="ARBA" id="ARBA00013211"/>
    </source>
</evidence>
<evidence type="ECO:0000313" key="10">
    <source>
        <dbReference type="EMBL" id="PWA82588.1"/>
    </source>
</evidence>
<accession>A0A2U1PA21</accession>
<organism evidence="10 11">
    <name type="scientific">Artemisia annua</name>
    <name type="common">Sweet wormwood</name>
    <dbReference type="NCBI Taxonomy" id="35608"/>
    <lineage>
        <taxon>Eukaryota</taxon>
        <taxon>Viridiplantae</taxon>
        <taxon>Streptophyta</taxon>
        <taxon>Embryophyta</taxon>
        <taxon>Tracheophyta</taxon>
        <taxon>Spermatophyta</taxon>
        <taxon>Magnoliopsida</taxon>
        <taxon>eudicotyledons</taxon>
        <taxon>Gunneridae</taxon>
        <taxon>Pentapetalae</taxon>
        <taxon>asterids</taxon>
        <taxon>campanulids</taxon>
        <taxon>Asterales</taxon>
        <taxon>Asteraceae</taxon>
        <taxon>Asteroideae</taxon>
        <taxon>Anthemideae</taxon>
        <taxon>Artemisiinae</taxon>
        <taxon>Artemisia</taxon>
    </lineage>
</organism>
<evidence type="ECO:0000256" key="4">
    <source>
        <dbReference type="ARBA" id="ARBA00008655"/>
    </source>
</evidence>
<comment type="similarity">
    <text evidence="4">Belongs to the 1-acyl-sn-glycerol-3-phosphate acyltransferase family.</text>
</comment>
<sequence length="329" mass="38129">MCSIMFLPAAILILLFVDFVLSVCIIFILNLIFVRPLSKNVYKRIKGLASDMGVCLAWQTLFSRVKIELITDNETYELLGKESAILIANHRHALDHTIVMLVNQFFGSSSNTLTLSKNSIKYYPFYGWVSWLSNRVIFLERDWKKDAMKLKTAIGVVKRSYRPWWFIVFAEGTRLTPQKLLEAQEYAISQGLHVPRNVLIPRTKGFVSIVKYSREHFHVVYDLTLVVPPGCPPLTLKNVLKGEKTTINIYIKRFLMKHLPESDEDVAMWCRERFCDKDAFLDQYMVKGISECQVSRTIHNKKHIHVAGAWAFLLLQISVLVYYLYLSRI</sequence>
<dbReference type="EMBL" id="PKPP01001456">
    <property type="protein sequence ID" value="PWA82588.1"/>
    <property type="molecule type" value="Genomic_DNA"/>
</dbReference>
<evidence type="ECO:0000256" key="1">
    <source>
        <dbReference type="ARBA" id="ARBA00001141"/>
    </source>
</evidence>
<dbReference type="AlphaFoldDB" id="A0A2U1PA21"/>
<gene>
    <name evidence="10" type="ORF">CTI12_AA086620</name>
</gene>
<evidence type="ECO:0000256" key="3">
    <source>
        <dbReference type="ARBA" id="ARBA00005189"/>
    </source>
</evidence>
<dbReference type="PANTHER" id="PTHR10983:SF56">
    <property type="entry name" value="1-ACYLGLYCEROL-3-PHOSPHATE O-ACYLTRANSFERASE"/>
    <property type="match status" value="1"/>
</dbReference>
<feature type="domain" description="Phospholipid/glycerol acyltransferase" evidence="9">
    <location>
        <begin position="84"/>
        <end position="207"/>
    </location>
</feature>
<dbReference type="STRING" id="35608.A0A2U1PA21"/>
<dbReference type="Pfam" id="PF16076">
    <property type="entry name" value="Acyltransf_C"/>
    <property type="match status" value="1"/>
</dbReference>
<dbReference type="InterPro" id="IPR032098">
    <property type="entry name" value="Acyltransf_C"/>
</dbReference>
<dbReference type="OrthoDB" id="189226at2759"/>
<dbReference type="InterPro" id="IPR002123">
    <property type="entry name" value="Plipid/glycerol_acylTrfase"/>
</dbReference>
<dbReference type="Pfam" id="PF01553">
    <property type="entry name" value="Acyltransferase"/>
    <property type="match status" value="1"/>
</dbReference>
<dbReference type="CDD" id="cd07990">
    <property type="entry name" value="LPLAT_LCLAT1-like"/>
    <property type="match status" value="1"/>
</dbReference>
<dbReference type="SUPFAM" id="SSF69593">
    <property type="entry name" value="Glycerol-3-phosphate (1)-acyltransferase"/>
    <property type="match status" value="1"/>
</dbReference>